<keyword evidence="1" id="KW-0677">Repeat</keyword>
<evidence type="ECO:0000256" key="2">
    <source>
        <dbReference type="ARBA" id="ARBA00023157"/>
    </source>
</evidence>
<feature type="transmembrane region" description="Helical" evidence="3">
    <location>
        <begin position="222"/>
        <end position="246"/>
    </location>
</feature>
<dbReference type="PROSITE" id="PS50835">
    <property type="entry name" value="IG_LIKE"/>
    <property type="match status" value="1"/>
</dbReference>
<dbReference type="SMART" id="SM00060">
    <property type="entry name" value="FN3"/>
    <property type="match status" value="1"/>
</dbReference>
<dbReference type="InterPro" id="IPR036116">
    <property type="entry name" value="FN3_sf"/>
</dbReference>
<dbReference type="GO" id="GO:0009653">
    <property type="term" value="P:anatomical structure morphogenesis"/>
    <property type="evidence" value="ECO:0007669"/>
    <property type="project" value="UniProtKB-ARBA"/>
</dbReference>
<dbReference type="GO" id="GO:0007399">
    <property type="term" value="P:nervous system development"/>
    <property type="evidence" value="ECO:0007669"/>
    <property type="project" value="TreeGrafter"/>
</dbReference>
<name>A0A8X6JD27_TRICU</name>
<keyword evidence="7" id="KW-1185">Reference proteome</keyword>
<keyword evidence="2" id="KW-1015">Disulfide bond</keyword>
<dbReference type="EMBL" id="BMAO01037867">
    <property type="protein sequence ID" value="GFR20798.1"/>
    <property type="molecule type" value="Genomic_DNA"/>
</dbReference>
<evidence type="ECO:0000259" key="4">
    <source>
        <dbReference type="PROSITE" id="PS50835"/>
    </source>
</evidence>
<keyword evidence="3" id="KW-0812">Transmembrane</keyword>
<dbReference type="Pfam" id="PF07679">
    <property type="entry name" value="I-set"/>
    <property type="match status" value="1"/>
</dbReference>
<dbReference type="SMART" id="SM00409">
    <property type="entry name" value="IG"/>
    <property type="match status" value="1"/>
</dbReference>
<dbReference type="SUPFAM" id="SSF48726">
    <property type="entry name" value="Immunoglobulin"/>
    <property type="match status" value="1"/>
</dbReference>
<sequence>RPVLLKEQLQRRVAAGERDSAELVCIASGNPAVTFAWSFNGSTISTGQSESPKYSVRQRRKHGNEWWSTLMVKSITEGDYGVYTCIAGNQMGHDFIAFNIVKRSIPDPPEALESMNVSHQGALLVWAPGFDGGLTQSFQLRIQKNQEAPVTFIHIPMNSTSYLLTGLEQGTSYEVSISAKNALGESPYTSPITFQTKSLPIMDSTMSGPVSSGSSTMEFLPAWLLAAAVIGGLVVVANLLICIIYIRRKQWCRTAQACKYITKVNFWSL</sequence>
<dbReference type="OrthoDB" id="6434423at2759"/>
<evidence type="ECO:0000259" key="5">
    <source>
        <dbReference type="PROSITE" id="PS50853"/>
    </source>
</evidence>
<dbReference type="InterPro" id="IPR007110">
    <property type="entry name" value="Ig-like_dom"/>
</dbReference>
<comment type="caution">
    <text evidence="6">The sequence shown here is derived from an EMBL/GenBank/DDBJ whole genome shotgun (WGS) entry which is preliminary data.</text>
</comment>
<dbReference type="InterPro" id="IPR003598">
    <property type="entry name" value="Ig_sub2"/>
</dbReference>
<dbReference type="Pfam" id="PF00041">
    <property type="entry name" value="fn3"/>
    <property type="match status" value="1"/>
</dbReference>
<feature type="domain" description="Fibronectin type-III" evidence="5">
    <location>
        <begin position="108"/>
        <end position="199"/>
    </location>
</feature>
<dbReference type="PROSITE" id="PS50853">
    <property type="entry name" value="FN3"/>
    <property type="match status" value="1"/>
</dbReference>
<protein>
    <submittedName>
        <fullName evidence="6">Nephrin</fullName>
    </submittedName>
</protein>
<reference evidence="6" key="1">
    <citation type="submission" date="2020-07" db="EMBL/GenBank/DDBJ databases">
        <title>Multicomponent nature underlies the extraordinary mechanical properties of spider dragline silk.</title>
        <authorList>
            <person name="Kono N."/>
            <person name="Nakamura H."/>
            <person name="Mori M."/>
            <person name="Yoshida Y."/>
            <person name="Ohtoshi R."/>
            <person name="Malay A.D."/>
            <person name="Moran D.A.P."/>
            <person name="Tomita M."/>
            <person name="Numata K."/>
            <person name="Arakawa K."/>
        </authorList>
    </citation>
    <scope>NUCLEOTIDE SEQUENCE</scope>
</reference>
<dbReference type="SUPFAM" id="SSF49265">
    <property type="entry name" value="Fibronectin type III"/>
    <property type="match status" value="1"/>
</dbReference>
<dbReference type="SMART" id="SM00408">
    <property type="entry name" value="IGc2"/>
    <property type="match status" value="1"/>
</dbReference>
<evidence type="ECO:0000256" key="1">
    <source>
        <dbReference type="ARBA" id="ARBA00022737"/>
    </source>
</evidence>
<evidence type="ECO:0000313" key="7">
    <source>
        <dbReference type="Proteomes" id="UP000887116"/>
    </source>
</evidence>
<organism evidence="6 7">
    <name type="scientific">Trichonephila clavata</name>
    <name type="common">Joro spider</name>
    <name type="synonym">Nephila clavata</name>
    <dbReference type="NCBI Taxonomy" id="2740835"/>
    <lineage>
        <taxon>Eukaryota</taxon>
        <taxon>Metazoa</taxon>
        <taxon>Ecdysozoa</taxon>
        <taxon>Arthropoda</taxon>
        <taxon>Chelicerata</taxon>
        <taxon>Arachnida</taxon>
        <taxon>Araneae</taxon>
        <taxon>Araneomorphae</taxon>
        <taxon>Entelegynae</taxon>
        <taxon>Araneoidea</taxon>
        <taxon>Nephilidae</taxon>
        <taxon>Trichonephila</taxon>
    </lineage>
</organism>
<feature type="non-terminal residue" evidence="6">
    <location>
        <position position="1"/>
    </location>
</feature>
<dbReference type="InterPro" id="IPR013098">
    <property type="entry name" value="Ig_I-set"/>
</dbReference>
<proteinExistence type="predicted"/>
<keyword evidence="3" id="KW-1133">Transmembrane helix</keyword>
<accession>A0A8X6JD27</accession>
<evidence type="ECO:0000256" key="3">
    <source>
        <dbReference type="SAM" id="Phobius"/>
    </source>
</evidence>
<dbReference type="PANTHER" id="PTHR44170">
    <property type="entry name" value="PROTEIN SIDEKICK"/>
    <property type="match status" value="1"/>
</dbReference>
<dbReference type="GO" id="GO:0030154">
    <property type="term" value="P:cell differentiation"/>
    <property type="evidence" value="ECO:0007669"/>
    <property type="project" value="UniProtKB-ARBA"/>
</dbReference>
<dbReference type="CDD" id="cd00063">
    <property type="entry name" value="FN3"/>
    <property type="match status" value="1"/>
</dbReference>
<dbReference type="PANTHER" id="PTHR44170:SF1">
    <property type="entry name" value="CELL ADHESION MOLECULE-RELATED_DOWN-REGULATED BY ONCOGENES"/>
    <property type="match status" value="1"/>
</dbReference>
<evidence type="ECO:0000313" key="6">
    <source>
        <dbReference type="EMBL" id="GFR20798.1"/>
    </source>
</evidence>
<dbReference type="InterPro" id="IPR003961">
    <property type="entry name" value="FN3_dom"/>
</dbReference>
<dbReference type="AlphaFoldDB" id="A0A8X6JD27"/>
<dbReference type="InterPro" id="IPR036179">
    <property type="entry name" value="Ig-like_dom_sf"/>
</dbReference>
<dbReference type="GO" id="GO:0098609">
    <property type="term" value="P:cell-cell adhesion"/>
    <property type="evidence" value="ECO:0007669"/>
    <property type="project" value="TreeGrafter"/>
</dbReference>
<keyword evidence="3" id="KW-0472">Membrane</keyword>
<feature type="domain" description="Ig-like" evidence="4">
    <location>
        <begin position="2"/>
        <end position="89"/>
    </location>
</feature>
<gene>
    <name evidence="6" type="primary">Nphs1_0</name>
    <name evidence="6" type="ORF">TNCT_476031</name>
</gene>
<dbReference type="Proteomes" id="UP000887116">
    <property type="component" value="Unassembled WGS sequence"/>
</dbReference>
<dbReference type="InterPro" id="IPR003599">
    <property type="entry name" value="Ig_sub"/>
</dbReference>
<dbReference type="Gene3D" id="2.60.40.10">
    <property type="entry name" value="Immunoglobulins"/>
    <property type="match status" value="2"/>
</dbReference>
<dbReference type="InterPro" id="IPR013783">
    <property type="entry name" value="Ig-like_fold"/>
</dbReference>